<dbReference type="InterPro" id="IPR011010">
    <property type="entry name" value="DNA_brk_join_enz"/>
</dbReference>
<evidence type="ECO:0000256" key="4">
    <source>
        <dbReference type="ARBA" id="ARBA00023172"/>
    </source>
</evidence>
<dbReference type="SUPFAM" id="SSF56349">
    <property type="entry name" value="DNA breaking-rejoining enzymes"/>
    <property type="match status" value="1"/>
</dbReference>
<feature type="domain" description="Tyr recombinase" evidence="5">
    <location>
        <begin position="47"/>
        <end position="260"/>
    </location>
</feature>
<dbReference type="PANTHER" id="PTHR30349:SF64">
    <property type="entry name" value="PROPHAGE INTEGRASE INTD-RELATED"/>
    <property type="match status" value="1"/>
</dbReference>
<organism evidence="6">
    <name type="scientific">marine sediment metagenome</name>
    <dbReference type="NCBI Taxonomy" id="412755"/>
    <lineage>
        <taxon>unclassified sequences</taxon>
        <taxon>metagenomes</taxon>
        <taxon>ecological metagenomes</taxon>
    </lineage>
</organism>
<evidence type="ECO:0000256" key="1">
    <source>
        <dbReference type="ARBA" id="ARBA00008857"/>
    </source>
</evidence>
<comment type="similarity">
    <text evidence="1">Belongs to the 'phage' integrase family.</text>
</comment>
<dbReference type="AlphaFoldDB" id="A0A0F9MX27"/>
<dbReference type="InterPro" id="IPR050090">
    <property type="entry name" value="Tyrosine_recombinase_XerCD"/>
</dbReference>
<gene>
    <name evidence="6" type="ORF">LCGC14_1406920</name>
</gene>
<dbReference type="InterPro" id="IPR002104">
    <property type="entry name" value="Integrase_catalytic"/>
</dbReference>
<dbReference type="Pfam" id="PF13495">
    <property type="entry name" value="Phage_int_SAM_4"/>
    <property type="match status" value="1"/>
</dbReference>
<dbReference type="InterPro" id="IPR010998">
    <property type="entry name" value="Integrase_recombinase_N"/>
</dbReference>
<dbReference type="NCBIfam" id="TIGR02249">
    <property type="entry name" value="integrase_gron"/>
    <property type="match status" value="1"/>
</dbReference>
<dbReference type="Gene3D" id="1.10.443.10">
    <property type="entry name" value="Intergrase catalytic core"/>
    <property type="match status" value="1"/>
</dbReference>
<protein>
    <recommendedName>
        <fullName evidence="5">Tyr recombinase domain-containing protein</fullName>
    </recommendedName>
</protein>
<evidence type="ECO:0000256" key="3">
    <source>
        <dbReference type="ARBA" id="ARBA00023125"/>
    </source>
</evidence>
<name>A0A0F9MX27_9ZZZZ</name>
<dbReference type="InterPro" id="IPR013762">
    <property type="entry name" value="Integrase-like_cat_sf"/>
</dbReference>
<keyword evidence="4" id="KW-0233">DNA recombination</keyword>
<reference evidence="6" key="1">
    <citation type="journal article" date="2015" name="Nature">
        <title>Complex archaea that bridge the gap between prokaryotes and eukaryotes.</title>
        <authorList>
            <person name="Spang A."/>
            <person name="Saw J.H."/>
            <person name="Jorgensen S.L."/>
            <person name="Zaremba-Niedzwiedzka K."/>
            <person name="Martijn J."/>
            <person name="Lind A.E."/>
            <person name="van Eijk R."/>
            <person name="Schleper C."/>
            <person name="Guy L."/>
            <person name="Ettema T.J."/>
        </authorList>
    </citation>
    <scope>NUCLEOTIDE SEQUENCE</scope>
</reference>
<evidence type="ECO:0000313" key="6">
    <source>
        <dbReference type="EMBL" id="KKM73792.1"/>
    </source>
</evidence>
<dbReference type="GO" id="GO:0003677">
    <property type="term" value="F:DNA binding"/>
    <property type="evidence" value="ECO:0007669"/>
    <property type="project" value="UniProtKB-KW"/>
</dbReference>
<dbReference type="Pfam" id="PF00589">
    <property type="entry name" value="Phage_integrase"/>
    <property type="match status" value="1"/>
</dbReference>
<evidence type="ECO:0000256" key="2">
    <source>
        <dbReference type="ARBA" id="ARBA00022908"/>
    </source>
</evidence>
<dbReference type="Gene3D" id="1.10.150.130">
    <property type="match status" value="1"/>
</dbReference>
<evidence type="ECO:0000259" key="5">
    <source>
        <dbReference type="PROSITE" id="PS51898"/>
    </source>
</evidence>
<dbReference type="InterPro" id="IPR004107">
    <property type="entry name" value="Integrase_SAM-like_N"/>
</dbReference>
<keyword evidence="2" id="KW-0229">DNA integration</keyword>
<dbReference type="GO" id="GO:0015074">
    <property type="term" value="P:DNA integration"/>
    <property type="evidence" value="ECO:0007669"/>
    <property type="project" value="UniProtKB-KW"/>
</dbReference>
<dbReference type="PROSITE" id="PS51898">
    <property type="entry name" value="TYR_RECOMBINASE"/>
    <property type="match status" value="1"/>
</dbReference>
<dbReference type="EMBL" id="LAZR01009246">
    <property type="protein sequence ID" value="KKM73792.1"/>
    <property type="molecule type" value="Genomic_DNA"/>
</dbReference>
<sequence>EYLTEEREVAASTQNQALNALVFLYEQVLKEPLGIIGEFTRAKRPKRLPVVLSREEVNRLLDALAGTHNLMAGLLYGGGLRLMECVRLRVKDVDFAQSQILIRSGKGQKDRITILPDRFQQPLKEHLALTRELYEKDIAEGLGGVYIWPSLARKYPNVGKEWIWQYVFPSNKLSVDPRSREVRRHHIHENGLHRAIKTAAVKVGLTKQMSSHVLRHSFATHLLENSYDIRTVQELLGHADVSTTMIYTHVLNKPGLAVKSPVDI</sequence>
<dbReference type="PANTHER" id="PTHR30349">
    <property type="entry name" value="PHAGE INTEGRASE-RELATED"/>
    <property type="match status" value="1"/>
</dbReference>
<proteinExistence type="inferred from homology"/>
<comment type="caution">
    <text evidence="6">The sequence shown here is derived from an EMBL/GenBank/DDBJ whole genome shotgun (WGS) entry which is preliminary data.</text>
</comment>
<dbReference type="GO" id="GO:0006310">
    <property type="term" value="P:DNA recombination"/>
    <property type="evidence" value="ECO:0007669"/>
    <property type="project" value="UniProtKB-KW"/>
</dbReference>
<accession>A0A0F9MX27</accession>
<dbReference type="InterPro" id="IPR011946">
    <property type="entry name" value="Integrase_integron-type"/>
</dbReference>
<keyword evidence="3" id="KW-0238">DNA-binding</keyword>
<feature type="non-terminal residue" evidence="6">
    <location>
        <position position="1"/>
    </location>
</feature>